<organism evidence="17 18">
    <name type="scientific">Rhinolophus ferrumequinum</name>
    <name type="common">Greater horseshoe bat</name>
    <dbReference type="NCBI Taxonomy" id="59479"/>
    <lineage>
        <taxon>Eukaryota</taxon>
        <taxon>Metazoa</taxon>
        <taxon>Chordata</taxon>
        <taxon>Craniata</taxon>
        <taxon>Vertebrata</taxon>
        <taxon>Euteleostomi</taxon>
        <taxon>Mammalia</taxon>
        <taxon>Eutheria</taxon>
        <taxon>Laurasiatheria</taxon>
        <taxon>Chiroptera</taxon>
        <taxon>Yinpterochiroptera</taxon>
        <taxon>Rhinolophoidea</taxon>
        <taxon>Rhinolophidae</taxon>
        <taxon>Rhinolophinae</taxon>
        <taxon>Rhinolophus</taxon>
    </lineage>
</organism>
<name>A0A671ESH9_RHIFE</name>
<evidence type="ECO:0000256" key="4">
    <source>
        <dbReference type="ARBA" id="ARBA00006613"/>
    </source>
</evidence>
<dbReference type="AlphaFoldDB" id="A0A671ESH9"/>
<dbReference type="InterPro" id="IPR002553">
    <property type="entry name" value="Clathrin/coatomer_adapt-like_N"/>
</dbReference>
<evidence type="ECO:0000256" key="12">
    <source>
        <dbReference type="ARBA" id="ARBA00037878"/>
    </source>
</evidence>
<dbReference type="SMART" id="SM00809">
    <property type="entry name" value="Alpha_adaptinC2"/>
    <property type="match status" value="1"/>
</dbReference>
<reference evidence="17 18" key="1">
    <citation type="journal article" date="2015" name="Annu Rev Anim Biosci">
        <title>The Genome 10K Project: a way forward.</title>
        <authorList>
            <person name="Koepfli K.P."/>
            <person name="Paten B."/>
            <person name="O'Brien S.J."/>
            <person name="Koepfli K.P."/>
            <person name="Paten B."/>
            <person name="Antunes A."/>
            <person name="Belov K."/>
            <person name="Bustamante C."/>
            <person name="Castoe T.A."/>
            <person name="Clawson H."/>
            <person name="Crawford A.J."/>
            <person name="Diekhans M."/>
            <person name="Distel D."/>
            <person name="Durbin R."/>
            <person name="Earl D."/>
            <person name="Fujita M.K."/>
            <person name="Gamble T."/>
            <person name="Georges A."/>
            <person name="Gemmell N."/>
            <person name="Gilbert M.T."/>
            <person name="Graves J.M."/>
            <person name="Green R.E."/>
            <person name="Hickey G."/>
            <person name="Jarvis E.D."/>
            <person name="Johnson W."/>
            <person name="Komissarov A."/>
            <person name="Korf I."/>
            <person name="Kuhn R."/>
            <person name="Larkin D.M."/>
            <person name="Lewin H."/>
            <person name="Lopez J.V."/>
            <person name="Ma J."/>
            <person name="Marques-Bonet T."/>
            <person name="Miller W."/>
            <person name="Murphy R."/>
            <person name="Pevzner P."/>
            <person name="Shapiro B."/>
            <person name="Steiner C."/>
            <person name="Tamazian G."/>
            <person name="Venkatesh B."/>
            <person name="Wang J."/>
            <person name="Wayne R."/>
            <person name="Wiley E."/>
            <person name="Yang H."/>
            <person name="Zhang G."/>
            <person name="Haussler D."/>
            <person name="Ryder O."/>
            <person name="O'Brien S.J."/>
        </authorList>
    </citation>
    <scope>NUCLEOTIDE SEQUENCE</scope>
</reference>
<evidence type="ECO:0000256" key="2">
    <source>
        <dbReference type="ARBA" id="ARBA00004555"/>
    </source>
</evidence>
<dbReference type="InterPro" id="IPR050840">
    <property type="entry name" value="Adaptor_Complx_Large_Subunit"/>
</dbReference>
<dbReference type="SUPFAM" id="SSF48371">
    <property type="entry name" value="ARM repeat"/>
    <property type="match status" value="1"/>
</dbReference>
<evidence type="ECO:0000256" key="3">
    <source>
        <dbReference type="ARBA" id="ARBA00004556"/>
    </source>
</evidence>
<keyword evidence="7 14" id="KW-0653">Protein transport</keyword>
<keyword evidence="5 14" id="KW-0813">Transport</keyword>
<dbReference type="GO" id="GO:0016192">
    <property type="term" value="P:vesicle-mediated transport"/>
    <property type="evidence" value="ECO:0007669"/>
    <property type="project" value="InterPro"/>
</dbReference>
<dbReference type="Pfam" id="PF01602">
    <property type="entry name" value="Adaptin_N"/>
    <property type="match status" value="1"/>
</dbReference>
<feature type="compositionally biased region" description="Polar residues" evidence="15">
    <location>
        <begin position="546"/>
        <end position="557"/>
    </location>
</feature>
<evidence type="ECO:0000256" key="9">
    <source>
        <dbReference type="ARBA" id="ARBA00023136"/>
    </source>
</evidence>
<accession>A0A671ESH9</accession>
<evidence type="ECO:0000256" key="1">
    <source>
        <dbReference type="ARBA" id="ARBA00004145"/>
    </source>
</evidence>
<dbReference type="FunFam" id="2.60.40.1230:FF:000002">
    <property type="entry name" value="AP-1 complex subunit gamma"/>
    <property type="match status" value="1"/>
</dbReference>
<dbReference type="GO" id="GO:0048471">
    <property type="term" value="C:perinuclear region of cytoplasm"/>
    <property type="evidence" value="ECO:0007669"/>
    <property type="project" value="UniProtKB-SubCell"/>
</dbReference>
<sequence length="775" mass="86119">MPAPIRLRELIRTIRTARTQAEEREMIQKECAAIRSSFREEDNTYRCRNVAKLLYMHMLGYPAHFGQLECLKLIASQKFTDKRIGYLGAMLLLDERQDVHLLMTNCIKNDLNHSTQYVQGLALCTLGCMGSSEMCRDLAGEVEKLLKTSNSYLRKKAALCAVHVIRKVPELMEMFLPATKNLLNEKNHGVLHTSVVLLTEMCERSPDMLAHFRKLVPQLVRILKNLIMSGYSPEHDVSGISDPFLQVRILRLLRILGRNDDDSSEAMNDILAQVATNTETSKNVGNAILYETVLTIMDIKSESGLRVLAINILGRFLLNNDKNIRYVALTSLLKTVQTDHNAVQRHRSTIVDCLKDLDVSIKRYAPSKRWHIDTIMRVLTTAGSYVRDDAVPNLIQLITNSVEMHAYTVQRLYKAILGDYSQQPLVQVAAWCIGEYGDLLVSGQCEEEEPIQVTEDEVLDILESVLISNMSTSVTRGYALTAIMKLSTRFTCTVNRIKKVVSIYGSSIDVELQQRAVEYNALFKKYDHMRSALLERMPVMEKVTTNGPTEIVQTNGETEPAPLETKPPPSGPQPTSQANDLLDLLGGNDITPVIPTAPTSKPASAGGELLDLLGDINLTGTPAAAPAPSSVPQISQPSFLLDGLSSGPLFNDIATGIPSITAYSKNGLKIEFTFERSNTNPSVTVITIQASNSTELDMTDFVFQAAVPKTFQLQLLSPSSSIVPAFNTGTITQVIKVLNPQKQQLRMRIKLTYNHKGSAMQDLAEVNNFPPQSWQ</sequence>
<comment type="similarity">
    <text evidence="4 14">Belongs to the adaptor complexes large subunit family.</text>
</comment>
<dbReference type="InterPro" id="IPR008153">
    <property type="entry name" value="GAE_dom"/>
</dbReference>
<dbReference type="GO" id="GO:0005802">
    <property type="term" value="C:trans-Golgi network"/>
    <property type="evidence" value="ECO:0007669"/>
    <property type="project" value="UniProtKB-ARBA"/>
</dbReference>
<dbReference type="InterPro" id="IPR016024">
    <property type="entry name" value="ARM-type_fold"/>
</dbReference>
<dbReference type="GO" id="GO:0006886">
    <property type="term" value="P:intracellular protein transport"/>
    <property type="evidence" value="ECO:0007669"/>
    <property type="project" value="UniProtKB-UniRule"/>
</dbReference>
<dbReference type="PANTHER" id="PTHR22780">
    <property type="entry name" value="ADAPTIN, ALPHA/GAMMA/EPSILON"/>
    <property type="match status" value="1"/>
</dbReference>
<keyword evidence="8 14" id="KW-0333">Golgi apparatus</keyword>
<dbReference type="Gene3D" id="2.60.40.1230">
    <property type="match status" value="1"/>
</dbReference>
<dbReference type="InterPro" id="IPR017107">
    <property type="entry name" value="AP1_complex_gsu"/>
</dbReference>
<dbReference type="FunFam" id="1.25.10.10:FF:000030">
    <property type="entry name" value="AP-1 complex subunit gamma"/>
    <property type="match status" value="1"/>
</dbReference>
<evidence type="ECO:0000256" key="14">
    <source>
        <dbReference type="PIRNR" id="PIRNR037094"/>
    </source>
</evidence>
<evidence type="ECO:0000259" key="16">
    <source>
        <dbReference type="PROSITE" id="PS50180"/>
    </source>
</evidence>
<gene>
    <name evidence="17" type="primary">AP1G1</name>
</gene>
<dbReference type="GeneTree" id="ENSGT00950000182838"/>
<evidence type="ECO:0000256" key="15">
    <source>
        <dbReference type="SAM" id="MobiDB-lite"/>
    </source>
</evidence>
<dbReference type="SUPFAM" id="SSF49348">
    <property type="entry name" value="Clathrin adaptor appendage domain"/>
    <property type="match status" value="1"/>
</dbReference>
<evidence type="ECO:0000256" key="7">
    <source>
        <dbReference type="ARBA" id="ARBA00022927"/>
    </source>
</evidence>
<dbReference type="Pfam" id="PF02883">
    <property type="entry name" value="Alpha_adaptinC2"/>
    <property type="match status" value="1"/>
</dbReference>
<evidence type="ECO:0000256" key="5">
    <source>
        <dbReference type="ARBA" id="ARBA00022448"/>
    </source>
</evidence>
<evidence type="ECO:0000313" key="17">
    <source>
        <dbReference type="Ensembl" id="ENSRFEP00010013312.1"/>
    </source>
</evidence>
<evidence type="ECO:0000256" key="11">
    <source>
        <dbReference type="ARBA" id="ARBA00023329"/>
    </source>
</evidence>
<keyword evidence="6" id="KW-0963">Cytoplasm</keyword>
<dbReference type="InterPro" id="IPR013041">
    <property type="entry name" value="Clathrin_app_Ig-like_sf"/>
</dbReference>
<evidence type="ECO:0000256" key="13">
    <source>
        <dbReference type="ARBA" id="ARBA00054430"/>
    </source>
</evidence>
<dbReference type="GO" id="GO:0005905">
    <property type="term" value="C:clathrin-coated pit"/>
    <property type="evidence" value="ECO:0007669"/>
    <property type="project" value="UniProtKB-KW"/>
</dbReference>
<keyword evidence="11 14" id="KW-0968">Cytoplasmic vesicle</keyword>
<comment type="subcellular location">
    <subcellularLocation>
        <location evidence="3">Cytoplasm</location>
        <location evidence="3">Perinuclear region</location>
    </subcellularLocation>
    <subcellularLocation>
        <location evidence="1">Cytoplasmic vesicle</location>
        <location evidence="1">Clathrin-coated vesicle membrane</location>
        <topology evidence="1">Peripheral membrane protein</topology>
        <orientation evidence="1">Cytoplasmic side</orientation>
    </subcellularLocation>
    <subcellularLocation>
        <location evidence="2">Golgi apparatus</location>
    </subcellularLocation>
    <subcellularLocation>
        <location evidence="12">Membrane</location>
        <location evidence="12">Coated pit</location>
    </subcellularLocation>
</comment>
<reference evidence="17" key="5">
    <citation type="submission" date="2025-09" db="UniProtKB">
        <authorList>
            <consortium name="Ensembl"/>
        </authorList>
    </citation>
    <scope>IDENTIFICATION</scope>
</reference>
<dbReference type="PIRSF" id="PIRSF037094">
    <property type="entry name" value="AP1_complex_gamma"/>
    <property type="match status" value="1"/>
</dbReference>
<keyword evidence="18" id="KW-1185">Reference proteome</keyword>
<keyword evidence="9 14" id="KW-0472">Membrane</keyword>
<dbReference type="GO" id="GO:0030121">
    <property type="term" value="C:AP-1 adaptor complex"/>
    <property type="evidence" value="ECO:0007669"/>
    <property type="project" value="InterPro"/>
</dbReference>
<dbReference type="Gene3D" id="1.25.10.10">
    <property type="entry name" value="Leucine-rich Repeat Variant"/>
    <property type="match status" value="2"/>
</dbReference>
<reference evidence="17 18" key="2">
    <citation type="journal article" date="2018" name="Annu Rev Anim Biosci">
        <title>Bat Biology, Genomes, and the Bat1K Project: To Generate Chromosome-Level Genomes for All Living Bat Species.</title>
        <authorList>
            <person name="Teeling E.C."/>
            <person name="Vernes S.C."/>
            <person name="Davalos L.M."/>
            <person name="Ray D.A."/>
            <person name="Gilbert M.T.P."/>
            <person name="Myers E."/>
        </authorList>
    </citation>
    <scope>NUCLEOTIDE SEQUENCE</scope>
</reference>
<feature type="region of interest" description="Disordered" evidence="15">
    <location>
        <begin position="546"/>
        <end position="582"/>
    </location>
</feature>
<evidence type="ECO:0000256" key="10">
    <source>
        <dbReference type="ARBA" id="ARBA00023176"/>
    </source>
</evidence>
<comment type="function">
    <text evidence="13">Subunit of clathrin-associated adaptor protein complex 1 that plays a role in protein sorting in the late-Golgi/trans-Golgi network (TGN) and/or endosomes. The AP complexes mediate both the recruitment of clathrin to membranes and the recognition of sorting signals within the cytosolic tails of transmembrane cargo molecules. In association with AFTPH/aftiphilin in the aftiphilin/p200/gamma-synergin complex, involved in the trafficking of transferrin from early to recycling endosomes, and the membrane trafficking of furin and the lysosomal enzyme cathepsin D between the trans-Golgi network (TGN) and endosomes.</text>
</comment>
<reference evidence="17" key="4">
    <citation type="submission" date="2025-08" db="UniProtKB">
        <authorList>
            <consortium name="Ensembl"/>
        </authorList>
    </citation>
    <scope>IDENTIFICATION</scope>
</reference>
<evidence type="ECO:0000256" key="8">
    <source>
        <dbReference type="ARBA" id="ARBA00023034"/>
    </source>
</evidence>
<proteinExistence type="inferred from homology"/>
<evidence type="ECO:0000256" key="6">
    <source>
        <dbReference type="ARBA" id="ARBA00022490"/>
    </source>
</evidence>
<dbReference type="InterPro" id="IPR008152">
    <property type="entry name" value="Clathrin_a/b/g-adaptin_app_Ig"/>
</dbReference>
<evidence type="ECO:0000313" key="18">
    <source>
        <dbReference type="Proteomes" id="UP000472240"/>
    </source>
</evidence>
<feature type="domain" description="GAE" evidence="16">
    <location>
        <begin position="655"/>
        <end position="770"/>
    </location>
</feature>
<keyword evidence="10" id="KW-0168">Coated pit</keyword>
<dbReference type="InterPro" id="IPR011989">
    <property type="entry name" value="ARM-like"/>
</dbReference>
<reference evidence="18" key="3">
    <citation type="submission" date="2018-12" db="EMBL/GenBank/DDBJ databases">
        <title>G10K-VGP greater horseshoe bat female genome, primary haplotype.</title>
        <authorList>
            <person name="Teeling E."/>
            <person name="Myers G."/>
            <person name="Vernes S."/>
            <person name="Pippel M."/>
            <person name="Winkler S."/>
            <person name="Fedrigo O."/>
            <person name="Rhie A."/>
            <person name="Koren S."/>
            <person name="Phillippy A."/>
            <person name="Lewin H."/>
            <person name="Damas J."/>
            <person name="Howe K."/>
            <person name="Mountcastle J."/>
            <person name="Jarvis E.D."/>
        </authorList>
    </citation>
    <scope>NUCLEOTIDE SEQUENCE [LARGE SCALE GENOMIC DNA]</scope>
</reference>
<dbReference type="PROSITE" id="PS50180">
    <property type="entry name" value="GAE"/>
    <property type="match status" value="1"/>
</dbReference>
<dbReference type="Proteomes" id="UP000472240">
    <property type="component" value="Chromosome 15"/>
</dbReference>
<protein>
    <recommendedName>
        <fullName evidence="14">AP-1 complex subunit gamma</fullName>
    </recommendedName>
</protein>
<dbReference type="Ensembl" id="ENSRFET00010014560.1">
    <property type="protein sequence ID" value="ENSRFEP00010013312.1"/>
    <property type="gene ID" value="ENSRFEG00010008938.1"/>
</dbReference>